<dbReference type="RefSeq" id="WP_094256698.1">
    <property type="nucleotide sequence ID" value="NZ_BMKM01000003.1"/>
</dbReference>
<gene>
    <name evidence="13" type="ORF">GCM10011516_15780</name>
</gene>
<dbReference type="EMBL" id="BMKM01000003">
    <property type="protein sequence ID" value="GGE18933.1"/>
    <property type="molecule type" value="Genomic_DNA"/>
</dbReference>
<comment type="caution">
    <text evidence="13">The sequence shown here is derived from an EMBL/GenBank/DDBJ whole genome shotgun (WGS) entry which is preliminary data.</text>
</comment>
<dbReference type="FunFam" id="3.40.50.300:FF:000527">
    <property type="entry name" value="Tyrosine-protein kinase etk"/>
    <property type="match status" value="1"/>
</dbReference>
<dbReference type="PANTHER" id="PTHR32309:SF13">
    <property type="entry name" value="FERRIC ENTEROBACTIN TRANSPORT PROTEIN FEPE"/>
    <property type="match status" value="1"/>
</dbReference>
<evidence type="ECO:0000259" key="11">
    <source>
        <dbReference type="Pfam" id="PF13614"/>
    </source>
</evidence>
<dbReference type="InterPro" id="IPR025669">
    <property type="entry name" value="AAA_dom"/>
</dbReference>
<dbReference type="AlphaFoldDB" id="A0A8H9KVD7"/>
<evidence type="ECO:0000256" key="4">
    <source>
        <dbReference type="ARBA" id="ARBA00022679"/>
    </source>
</evidence>
<name>A0A8H9KVD7_9SPHI</name>
<evidence type="ECO:0000256" key="8">
    <source>
        <dbReference type="ARBA" id="ARBA00023137"/>
    </source>
</evidence>
<evidence type="ECO:0000313" key="13">
    <source>
        <dbReference type="EMBL" id="GGE18933.1"/>
    </source>
</evidence>
<dbReference type="NCBIfam" id="TIGR01007">
    <property type="entry name" value="eps_fam"/>
    <property type="match status" value="1"/>
</dbReference>
<dbReference type="EC" id="2.7.10.2" evidence="3"/>
<keyword evidence="10" id="KW-0472">Membrane</keyword>
<evidence type="ECO:0000256" key="3">
    <source>
        <dbReference type="ARBA" id="ARBA00011903"/>
    </source>
</evidence>
<comment type="similarity">
    <text evidence="1">Belongs to the CpsD/CapB family.</text>
</comment>
<dbReference type="SUPFAM" id="SSF52540">
    <property type="entry name" value="P-loop containing nucleoside triphosphate hydrolases"/>
    <property type="match status" value="1"/>
</dbReference>
<evidence type="ECO:0000256" key="9">
    <source>
        <dbReference type="ARBA" id="ARBA00051245"/>
    </source>
</evidence>
<keyword evidence="4" id="KW-0808">Transferase</keyword>
<dbReference type="Pfam" id="PF13614">
    <property type="entry name" value="AAA_31"/>
    <property type="match status" value="1"/>
</dbReference>
<reference evidence="13" key="2">
    <citation type="submission" date="2020-09" db="EMBL/GenBank/DDBJ databases">
        <authorList>
            <person name="Sun Q."/>
            <person name="Zhou Y."/>
        </authorList>
    </citation>
    <scope>NUCLEOTIDE SEQUENCE</scope>
    <source>
        <strain evidence="13">CGMCC 1.15966</strain>
    </source>
</reference>
<evidence type="ECO:0000256" key="2">
    <source>
        <dbReference type="ARBA" id="ARBA00008883"/>
    </source>
</evidence>
<dbReference type="PANTHER" id="PTHR32309">
    <property type="entry name" value="TYROSINE-PROTEIN KINASE"/>
    <property type="match status" value="1"/>
</dbReference>
<dbReference type="InterPro" id="IPR005702">
    <property type="entry name" value="Wzc-like_C"/>
</dbReference>
<dbReference type="Proteomes" id="UP000614460">
    <property type="component" value="Unassembled WGS sequence"/>
</dbReference>
<dbReference type="GO" id="GO:0042802">
    <property type="term" value="F:identical protein binding"/>
    <property type="evidence" value="ECO:0007669"/>
    <property type="project" value="UniProtKB-ARBA"/>
</dbReference>
<reference evidence="13" key="1">
    <citation type="journal article" date="2014" name="Int. J. Syst. Evol. Microbiol.">
        <title>Complete genome sequence of Corynebacterium casei LMG S-19264T (=DSM 44701T), isolated from a smear-ripened cheese.</title>
        <authorList>
            <consortium name="US DOE Joint Genome Institute (JGI-PGF)"/>
            <person name="Walter F."/>
            <person name="Albersmeier A."/>
            <person name="Kalinowski J."/>
            <person name="Ruckert C."/>
        </authorList>
    </citation>
    <scope>NUCLEOTIDE SEQUENCE</scope>
    <source>
        <strain evidence="13">CGMCC 1.15966</strain>
    </source>
</reference>
<keyword evidence="10" id="KW-1133">Transmembrane helix</keyword>
<feature type="domain" description="Tyrosine-protein kinase G-rich" evidence="12">
    <location>
        <begin position="440"/>
        <end position="515"/>
    </location>
</feature>
<keyword evidence="6" id="KW-0418">Kinase</keyword>
<dbReference type="GO" id="GO:0004715">
    <property type="term" value="F:non-membrane spanning protein tyrosine kinase activity"/>
    <property type="evidence" value="ECO:0007669"/>
    <property type="project" value="UniProtKB-EC"/>
</dbReference>
<dbReference type="InterPro" id="IPR050445">
    <property type="entry name" value="Bact_polysacc_biosynth/exp"/>
</dbReference>
<dbReference type="CDD" id="cd05387">
    <property type="entry name" value="BY-kinase"/>
    <property type="match status" value="1"/>
</dbReference>
<keyword evidence="7" id="KW-0067">ATP-binding</keyword>
<evidence type="ECO:0000256" key="6">
    <source>
        <dbReference type="ARBA" id="ARBA00022777"/>
    </source>
</evidence>
<dbReference type="InterPro" id="IPR027417">
    <property type="entry name" value="P-loop_NTPase"/>
</dbReference>
<evidence type="ECO:0000256" key="5">
    <source>
        <dbReference type="ARBA" id="ARBA00022741"/>
    </source>
</evidence>
<evidence type="ECO:0000256" key="7">
    <source>
        <dbReference type="ARBA" id="ARBA00022840"/>
    </source>
</evidence>
<evidence type="ECO:0000259" key="12">
    <source>
        <dbReference type="Pfam" id="PF13807"/>
    </source>
</evidence>
<keyword evidence="14" id="KW-1185">Reference proteome</keyword>
<comment type="catalytic activity">
    <reaction evidence="9">
        <text>L-tyrosyl-[protein] + ATP = O-phospho-L-tyrosyl-[protein] + ADP + H(+)</text>
        <dbReference type="Rhea" id="RHEA:10596"/>
        <dbReference type="Rhea" id="RHEA-COMP:10136"/>
        <dbReference type="Rhea" id="RHEA-COMP:20101"/>
        <dbReference type="ChEBI" id="CHEBI:15378"/>
        <dbReference type="ChEBI" id="CHEBI:30616"/>
        <dbReference type="ChEBI" id="CHEBI:46858"/>
        <dbReference type="ChEBI" id="CHEBI:61978"/>
        <dbReference type="ChEBI" id="CHEBI:456216"/>
        <dbReference type="EC" id="2.7.10.2"/>
    </reaction>
</comment>
<feature type="transmembrane region" description="Helical" evidence="10">
    <location>
        <begin position="499"/>
        <end position="520"/>
    </location>
</feature>
<protein>
    <recommendedName>
        <fullName evidence="3">non-specific protein-tyrosine kinase</fullName>
        <ecNumber evidence="3">2.7.10.2</ecNumber>
    </recommendedName>
</protein>
<evidence type="ECO:0000256" key="1">
    <source>
        <dbReference type="ARBA" id="ARBA00007316"/>
    </source>
</evidence>
<dbReference type="Pfam" id="PF13807">
    <property type="entry name" value="GNVR"/>
    <property type="match status" value="1"/>
</dbReference>
<organism evidence="13 14">
    <name type="scientific">Sphingobacterium cellulitidis</name>
    <dbReference type="NCBI Taxonomy" id="1768011"/>
    <lineage>
        <taxon>Bacteria</taxon>
        <taxon>Pseudomonadati</taxon>
        <taxon>Bacteroidota</taxon>
        <taxon>Sphingobacteriia</taxon>
        <taxon>Sphingobacteriales</taxon>
        <taxon>Sphingobacteriaceae</taxon>
        <taxon>Sphingobacterium</taxon>
    </lineage>
</organism>
<proteinExistence type="inferred from homology"/>
<dbReference type="InterPro" id="IPR032807">
    <property type="entry name" value="GNVR"/>
</dbReference>
<dbReference type="GO" id="GO:0005524">
    <property type="term" value="F:ATP binding"/>
    <property type="evidence" value="ECO:0007669"/>
    <property type="project" value="UniProtKB-KW"/>
</dbReference>
<sequence>MVNHSTNKPFQGKGKQDQSLYVLDILRYLLANWKWFLLSILVFGGFYYYQYSKTPFLYKKEQTVMIKTATNSMSASRITRPNNFYNIVNVNSEILQLRSQELMRNTISLLNADVSYTKEEGLRTIELYKTSPFIVRFVNAPANAGFSFNLKYKGNNQVELSNFSNTDPEKTVTVKLNAETKTPVGNLIISANSDKKFRVNLSEDITITKSPIESMVGYFLGNLDIVQMEDVEILKMTLEDASPLRAEDMVTKLIEVYNQMTIEDKKTVANNTADFINDRIVIIEKELSSVESSLEGMKTQNQGLDVKSAGEQYWTESRTYQSSSKELATQMKLVEIMRQRLSDPSRVDDLIPSNTGLVDNNIEDIISEYNTLLLRRNRLMSGNSSENPIVQDLNNALSQVRQNIARAIDNVISGFRIRMSNMKDEENAAIGKARSLPSKQRIMLSAERQQKVIEELYIFLLNKREENAINRAMTDDNIRVIDSASGSDAPFYPSKFKKVAIGVAIGIAVPAAILLLMLLLNTKIRNRKDIEDAVSVPFLAEIPFSTEMKSAKSEIVIKEQGVDEVTEAFRIFRTNLSFMSSGDKKQKVITFTSFNVGAGKTFSVINLGVSMTFLKKKVVLVDLDLRKGTLSNITKFPMPIGVTHYLSDSAITVDEIIYKDRTDAEIDIVPIGVIAPNPVELLLSDRLDTLINELKERYDYIIVDNVPLGIVADADIVNRITDVTIFVVRAGKMDRRQLPDIQKIYDSSALTNMAILLNGVKFGSSYGYGYGGYGYGGYGYGYGYGYGQPKKKGFFSRLFGKN</sequence>
<feature type="transmembrane region" description="Helical" evidence="10">
    <location>
        <begin position="33"/>
        <end position="51"/>
    </location>
</feature>
<dbReference type="Gene3D" id="3.40.50.300">
    <property type="entry name" value="P-loop containing nucleotide triphosphate hydrolases"/>
    <property type="match status" value="1"/>
</dbReference>
<accession>A0A8H9KVD7</accession>
<keyword evidence="5" id="KW-0547">Nucleotide-binding</keyword>
<keyword evidence="8" id="KW-0829">Tyrosine-protein kinase</keyword>
<dbReference type="GO" id="GO:0005886">
    <property type="term" value="C:plasma membrane"/>
    <property type="evidence" value="ECO:0007669"/>
    <property type="project" value="TreeGrafter"/>
</dbReference>
<evidence type="ECO:0000256" key="10">
    <source>
        <dbReference type="SAM" id="Phobius"/>
    </source>
</evidence>
<comment type="similarity">
    <text evidence="2">Belongs to the etk/wzc family.</text>
</comment>
<evidence type="ECO:0000313" key="14">
    <source>
        <dbReference type="Proteomes" id="UP000614460"/>
    </source>
</evidence>
<keyword evidence="10" id="KW-0812">Transmembrane</keyword>
<feature type="domain" description="AAA" evidence="11">
    <location>
        <begin position="587"/>
        <end position="712"/>
    </location>
</feature>